<reference evidence="4" key="1">
    <citation type="journal article" date="2019" name="Int. J. Syst. Evol. Microbiol.">
        <title>The Global Catalogue of Microorganisms (GCM) 10K type strain sequencing project: providing services to taxonomists for standard genome sequencing and annotation.</title>
        <authorList>
            <consortium name="The Broad Institute Genomics Platform"/>
            <consortium name="The Broad Institute Genome Sequencing Center for Infectious Disease"/>
            <person name="Wu L."/>
            <person name="Ma J."/>
        </authorList>
    </citation>
    <scope>NUCLEOTIDE SEQUENCE [LARGE SCALE GENOMIC DNA]</scope>
    <source>
        <strain evidence="4">JCM 18542</strain>
    </source>
</reference>
<comment type="caution">
    <text evidence="3">The sequence shown here is derived from an EMBL/GenBank/DDBJ whole genome shotgun (WGS) entry which is preliminary data.</text>
</comment>
<dbReference type="Proteomes" id="UP001500839">
    <property type="component" value="Unassembled WGS sequence"/>
</dbReference>
<feature type="region of interest" description="Disordered" evidence="1">
    <location>
        <begin position="29"/>
        <end position="89"/>
    </location>
</feature>
<sequence length="200" mass="19314">MRALAMVLLSAAIVFAGLGFISMSGSDAAASGSSSSATTSPTAAPQDGSGGASRAADASRHTQSAATGTTADSTGSAESGTAESGSAAATTTQAAATAAAGNVSDAEAKRTPVRVYNNSTVEGLAGDTAGTLESEGWSVAHVGNYNDGEVPRSAVYYGDGAGEKAAAQKVGAELGLPVEPRFAGIVSASPGVIVIVTADR</sequence>
<evidence type="ECO:0000313" key="4">
    <source>
        <dbReference type="Proteomes" id="UP001500839"/>
    </source>
</evidence>
<accession>A0ABP9D1Q0</accession>
<dbReference type="InterPro" id="IPR027381">
    <property type="entry name" value="LytR/CpsA/Psr_C"/>
</dbReference>
<proteinExistence type="predicted"/>
<evidence type="ECO:0000256" key="1">
    <source>
        <dbReference type="SAM" id="MobiDB-lite"/>
    </source>
</evidence>
<keyword evidence="4" id="KW-1185">Reference proteome</keyword>
<dbReference type="Gene3D" id="3.30.70.2390">
    <property type="match status" value="1"/>
</dbReference>
<organism evidence="3 4">
    <name type="scientific">Tomitella cavernea</name>
    <dbReference type="NCBI Taxonomy" id="1387982"/>
    <lineage>
        <taxon>Bacteria</taxon>
        <taxon>Bacillati</taxon>
        <taxon>Actinomycetota</taxon>
        <taxon>Actinomycetes</taxon>
        <taxon>Mycobacteriales</taxon>
        <taxon>Tomitella</taxon>
    </lineage>
</organism>
<gene>
    <name evidence="3" type="ORF">GCM10023353_31130</name>
</gene>
<dbReference type="Pfam" id="PF13399">
    <property type="entry name" value="LytR_C"/>
    <property type="match status" value="1"/>
</dbReference>
<evidence type="ECO:0000313" key="3">
    <source>
        <dbReference type="EMBL" id="GAA4820832.1"/>
    </source>
</evidence>
<evidence type="ECO:0000259" key="2">
    <source>
        <dbReference type="Pfam" id="PF13399"/>
    </source>
</evidence>
<name>A0ABP9D1Q0_9ACTN</name>
<feature type="compositionally biased region" description="Low complexity" evidence="1">
    <location>
        <begin position="64"/>
        <end position="89"/>
    </location>
</feature>
<feature type="compositionally biased region" description="Low complexity" evidence="1">
    <location>
        <begin position="29"/>
        <end position="56"/>
    </location>
</feature>
<dbReference type="EMBL" id="BAABKQ010000001">
    <property type="protein sequence ID" value="GAA4820832.1"/>
    <property type="molecule type" value="Genomic_DNA"/>
</dbReference>
<protein>
    <recommendedName>
        <fullName evidence="2">LytR/CpsA/Psr regulator C-terminal domain-containing protein</fullName>
    </recommendedName>
</protein>
<feature type="domain" description="LytR/CpsA/Psr regulator C-terminal" evidence="2">
    <location>
        <begin position="111"/>
        <end position="199"/>
    </location>
</feature>